<dbReference type="GO" id="GO:0016788">
    <property type="term" value="F:hydrolase activity, acting on ester bonds"/>
    <property type="evidence" value="ECO:0007669"/>
    <property type="project" value="TreeGrafter"/>
</dbReference>
<reference evidence="3 4" key="1">
    <citation type="submission" date="2014-07" db="EMBL/GenBank/DDBJ databases">
        <authorList>
            <person name="McCorrison J."/>
            <person name="Sanka R."/>
            <person name="Torralba M."/>
            <person name="Gillis M."/>
            <person name="Haft D.H."/>
            <person name="Methe B."/>
            <person name="Sutton G."/>
            <person name="Nelson K.E."/>
        </authorList>
    </citation>
    <scope>NUCLEOTIDE SEQUENCE [LARGE SCALE GENOMIC DNA]</scope>
    <source>
        <strain evidence="3 4">S9-PR14</strain>
    </source>
</reference>
<evidence type="ECO:0000313" key="3">
    <source>
        <dbReference type="EMBL" id="KGI22500.1"/>
    </source>
</evidence>
<dbReference type="InterPro" id="IPR029052">
    <property type="entry name" value="Metallo-depent_PP-like"/>
</dbReference>
<dbReference type="CDD" id="cd07383">
    <property type="entry name" value="MPP_Dcr2"/>
    <property type="match status" value="1"/>
</dbReference>
<dbReference type="Pfam" id="PF07691">
    <property type="entry name" value="PA14"/>
    <property type="match status" value="1"/>
</dbReference>
<dbReference type="Gene3D" id="3.90.182.10">
    <property type="entry name" value="Toxin - Anthrax Protective Antigen,domain 1"/>
    <property type="match status" value="1"/>
</dbReference>
<dbReference type="OrthoDB" id="9816081at2"/>
<evidence type="ECO:0000259" key="2">
    <source>
        <dbReference type="PROSITE" id="PS51820"/>
    </source>
</evidence>
<dbReference type="Gene3D" id="3.60.21.10">
    <property type="match status" value="1"/>
</dbReference>
<feature type="signal peptide" evidence="1">
    <location>
        <begin position="1"/>
        <end position="21"/>
    </location>
</feature>
<keyword evidence="1" id="KW-0732">Signal</keyword>
<dbReference type="SUPFAM" id="SSF56300">
    <property type="entry name" value="Metallo-dependent phosphatases"/>
    <property type="match status" value="1"/>
</dbReference>
<evidence type="ECO:0000313" key="4">
    <source>
        <dbReference type="Proteomes" id="UP000029723"/>
    </source>
</evidence>
<dbReference type="EMBL" id="JRPQ01000068">
    <property type="protein sequence ID" value="KGI22500.1"/>
    <property type="molecule type" value="Genomic_DNA"/>
</dbReference>
<accession>A0A098YRZ9</accession>
<dbReference type="Proteomes" id="UP000029723">
    <property type="component" value="Unassembled WGS sequence"/>
</dbReference>
<dbReference type="PANTHER" id="PTHR32440">
    <property type="entry name" value="PHOSPHATASE DCR2-RELATED-RELATED"/>
    <property type="match status" value="1"/>
</dbReference>
<gene>
    <name evidence="3" type="ORF">HMPREF9304_04100</name>
</gene>
<dbReference type="RefSeq" id="WP_036926625.1">
    <property type="nucleotide sequence ID" value="NZ_JRPQ01000068.1"/>
</dbReference>
<dbReference type="GO" id="GO:0005737">
    <property type="term" value="C:cytoplasm"/>
    <property type="evidence" value="ECO:0007669"/>
    <property type="project" value="TreeGrafter"/>
</dbReference>
<dbReference type="InterPro" id="IPR011658">
    <property type="entry name" value="PA14_dom"/>
</dbReference>
<dbReference type="AlphaFoldDB" id="A0A098YRZ9"/>
<feature type="domain" description="PA14" evidence="2">
    <location>
        <begin position="342"/>
        <end position="478"/>
    </location>
</feature>
<feature type="chain" id="PRO_5001942698" evidence="1">
    <location>
        <begin position="22"/>
        <end position="484"/>
    </location>
</feature>
<dbReference type="Pfam" id="PF00149">
    <property type="entry name" value="Metallophos"/>
    <property type="match status" value="1"/>
</dbReference>
<dbReference type="SUPFAM" id="SSF56988">
    <property type="entry name" value="Anthrax protective antigen"/>
    <property type="match status" value="1"/>
</dbReference>
<dbReference type="PANTHER" id="PTHR32440:SF11">
    <property type="entry name" value="METALLOPHOSPHOESTERASE DOMAIN-CONTAINING PROTEIN"/>
    <property type="match status" value="1"/>
</dbReference>
<name>A0A098YRZ9_9BACT</name>
<proteinExistence type="predicted"/>
<dbReference type="InterPro" id="IPR037524">
    <property type="entry name" value="PA14/GLEYA"/>
</dbReference>
<protein>
    <submittedName>
        <fullName evidence="3">Metallophosphatase</fullName>
    </submittedName>
</protein>
<organism evidence="3 4">
    <name type="scientific">Hoylesella timonensis S9-PR14</name>
    <dbReference type="NCBI Taxonomy" id="1401062"/>
    <lineage>
        <taxon>Bacteria</taxon>
        <taxon>Pseudomonadati</taxon>
        <taxon>Bacteroidota</taxon>
        <taxon>Bacteroidia</taxon>
        <taxon>Bacteroidales</taxon>
        <taxon>Prevotellaceae</taxon>
        <taxon>Hoylesella</taxon>
    </lineage>
</organism>
<evidence type="ECO:0000256" key="1">
    <source>
        <dbReference type="SAM" id="SignalP"/>
    </source>
</evidence>
<dbReference type="InterPro" id="IPR004843">
    <property type="entry name" value="Calcineurin-like_PHP"/>
</dbReference>
<dbReference type="PROSITE" id="PS51820">
    <property type="entry name" value="PA14"/>
    <property type="match status" value="1"/>
</dbReference>
<dbReference type="SMART" id="SM00758">
    <property type="entry name" value="PA14"/>
    <property type="match status" value="1"/>
</dbReference>
<comment type="caution">
    <text evidence="3">The sequence shown here is derived from an EMBL/GenBank/DDBJ whole genome shotgun (WGS) entry which is preliminary data.</text>
</comment>
<sequence length="484" mass="55264">MKKSLFLSLLLTFLTTFNVWSQHTFRFHDGKFRIAQFTDIHWDAKSANCKQTSAIIQEVIQTEKPDIAILTGDIVTEQPAAEGWKSIIQIFENSHLPFVVVMGNHDAEVRSKKEIYQQLTASPYYAGCIGATNITGYGNCSIPIYSSNKSSDKPAALIYCIDSNDYQPIKEYGAYDWIHFDQIQWYRTESKKYTQANSNKPLPALAFFHIPLVEFKHVVARNDYLGNYGDGEVCSSNINSGMFASFIDMKDVMGVFCGHDHDNDFIGMEYNIALGYGRASGLDAYGKVDRGGRIIELYEGQRKFDTWVRTAKKKEDTFYYPSALTSKDERTMNYLPAKPVKPSKQGVAYTYFEGKIKHTKDIHTLKKVESGTMKNFFISNAKQNDHFAYIFRAYIQIKERGVYRFYTYSDDGSKLLIDNQLVVDNDGGHSARRAEGKVALEPGFHEIEVRYFEDYMGQELQVGYASRNITERPLPDNILFLPQP</sequence>